<evidence type="ECO:0000256" key="1">
    <source>
        <dbReference type="SAM" id="MobiDB-lite"/>
    </source>
</evidence>
<gene>
    <name evidence="4" type="ORF">E6G99_08685</name>
</gene>
<feature type="domain" description="TPM" evidence="3">
    <location>
        <begin position="269"/>
        <end position="385"/>
    </location>
</feature>
<evidence type="ECO:0000256" key="2">
    <source>
        <dbReference type="SAM" id="SignalP"/>
    </source>
</evidence>
<proteinExistence type="predicted"/>
<organism evidence="4 5">
    <name type="scientific">Candidatus Segetimicrobium genomatis</name>
    <dbReference type="NCBI Taxonomy" id="2569760"/>
    <lineage>
        <taxon>Bacteria</taxon>
        <taxon>Bacillati</taxon>
        <taxon>Candidatus Sysuimicrobiota</taxon>
        <taxon>Candidatus Sysuimicrobiia</taxon>
        <taxon>Candidatus Sysuimicrobiales</taxon>
        <taxon>Candidatus Segetimicrobiaceae</taxon>
        <taxon>Candidatus Segetimicrobium</taxon>
    </lineage>
</organism>
<dbReference type="AlphaFoldDB" id="A0A537LFA0"/>
<feature type="region of interest" description="Disordered" evidence="1">
    <location>
        <begin position="392"/>
        <end position="414"/>
    </location>
</feature>
<feature type="chain" id="PRO_5021812178" description="TPM domain-containing protein" evidence="2">
    <location>
        <begin position="21"/>
        <end position="414"/>
    </location>
</feature>
<name>A0A537LFA0_9BACT</name>
<dbReference type="PANTHER" id="PTHR30373:SF2">
    <property type="entry name" value="UPF0603 PROTEIN YGCG"/>
    <property type="match status" value="1"/>
</dbReference>
<dbReference type="EMBL" id="VBAJ01000224">
    <property type="protein sequence ID" value="TMJ06636.1"/>
    <property type="molecule type" value="Genomic_DNA"/>
</dbReference>
<evidence type="ECO:0000313" key="4">
    <source>
        <dbReference type="EMBL" id="TMJ06636.1"/>
    </source>
</evidence>
<protein>
    <recommendedName>
        <fullName evidence="3">TPM domain-containing protein</fullName>
    </recommendedName>
</protein>
<evidence type="ECO:0000313" key="5">
    <source>
        <dbReference type="Proteomes" id="UP000318661"/>
    </source>
</evidence>
<evidence type="ECO:0000259" key="3">
    <source>
        <dbReference type="Pfam" id="PF04536"/>
    </source>
</evidence>
<reference evidence="4 5" key="1">
    <citation type="journal article" date="2019" name="Nat. Microbiol.">
        <title>Mediterranean grassland soil C-N compound turnover is dependent on rainfall and depth, and is mediated by genomically divergent microorganisms.</title>
        <authorList>
            <person name="Diamond S."/>
            <person name="Andeer P.F."/>
            <person name="Li Z."/>
            <person name="Crits-Christoph A."/>
            <person name="Burstein D."/>
            <person name="Anantharaman K."/>
            <person name="Lane K.R."/>
            <person name="Thomas B.C."/>
            <person name="Pan C."/>
            <person name="Northen T.R."/>
            <person name="Banfield J.F."/>
        </authorList>
    </citation>
    <scope>NUCLEOTIDE SEQUENCE [LARGE SCALE GENOMIC DNA]</scope>
    <source>
        <strain evidence="4">NP_2</strain>
    </source>
</reference>
<dbReference type="Gene3D" id="3.10.310.50">
    <property type="match status" value="2"/>
</dbReference>
<comment type="caution">
    <text evidence="4">The sequence shown here is derived from an EMBL/GenBank/DDBJ whole genome shotgun (WGS) entry which is preliminary data.</text>
</comment>
<dbReference type="Proteomes" id="UP000318661">
    <property type="component" value="Unassembled WGS sequence"/>
</dbReference>
<keyword evidence="2" id="KW-0732">Signal</keyword>
<feature type="domain" description="TPM" evidence="3">
    <location>
        <begin position="29"/>
        <end position="152"/>
    </location>
</feature>
<sequence>MRLSRQAFAILPIAVGLAGAQFPAPTGFVNDFAGALAPDVRAGLEARLQAYERATGNEMAIAIFPSLGDRTIADLAVRLFEQWGIGQRNRNNGILVVVAIQDRQVRIEVGYGLEGKVSDAQAGRIIRDLIVPKFRQADYAGGLKAAIDELSRLTGGSASAYPPPSPRPQEGPSSAIPWAVLIALALLTAGRWGYGTTQRRCPRCHALLRRESVKSVQRGVLTASYLCPRCGYKEVRTESGGGQFFGRPGWFLGGGGWSSRGFGGGGFGGLISRAEKARLRELIEQIDRETTAEICVMLLDDAEEPSEFARKYFDHLGIGKHELHNGILILAVVAKRQIEVVVGKGLREVAPQAFLEQVINDIMVPDFRVGRFADGLRKTVEAFGRVLRERRPRVDGEPPSHIPDVIDMSREEPR</sequence>
<feature type="signal peptide" evidence="2">
    <location>
        <begin position="1"/>
        <end position="20"/>
    </location>
</feature>
<dbReference type="InterPro" id="IPR007621">
    <property type="entry name" value="TPM_dom"/>
</dbReference>
<dbReference type="PANTHER" id="PTHR30373">
    <property type="entry name" value="UPF0603 PROTEIN YGCG"/>
    <property type="match status" value="1"/>
</dbReference>
<dbReference type="Pfam" id="PF04536">
    <property type="entry name" value="TPM_phosphatase"/>
    <property type="match status" value="2"/>
</dbReference>
<accession>A0A537LFA0</accession>